<comment type="catalytic activity">
    <reaction evidence="7 8">
        <text>L-methionyl-tRNA(fMet) + (6R)-10-formyltetrahydrofolate = N-formyl-L-methionyl-tRNA(fMet) + (6S)-5,6,7,8-tetrahydrofolate + H(+)</text>
        <dbReference type="Rhea" id="RHEA:24380"/>
        <dbReference type="Rhea" id="RHEA-COMP:9952"/>
        <dbReference type="Rhea" id="RHEA-COMP:9953"/>
        <dbReference type="ChEBI" id="CHEBI:15378"/>
        <dbReference type="ChEBI" id="CHEBI:57453"/>
        <dbReference type="ChEBI" id="CHEBI:78530"/>
        <dbReference type="ChEBI" id="CHEBI:78844"/>
        <dbReference type="ChEBI" id="CHEBI:195366"/>
        <dbReference type="EC" id="2.1.2.9"/>
    </reaction>
</comment>
<dbReference type="KEGG" id="cap:CLDAP_09740"/>
<dbReference type="PROSITE" id="PS00373">
    <property type="entry name" value="GART"/>
    <property type="match status" value="1"/>
</dbReference>
<dbReference type="PANTHER" id="PTHR11138">
    <property type="entry name" value="METHIONYL-TRNA FORMYLTRANSFERASE"/>
    <property type="match status" value="1"/>
</dbReference>
<dbReference type="GO" id="GO:0004479">
    <property type="term" value="F:methionyl-tRNA formyltransferase activity"/>
    <property type="evidence" value="ECO:0007669"/>
    <property type="project" value="UniProtKB-UniRule"/>
</dbReference>
<dbReference type="InterPro" id="IPR037022">
    <property type="entry name" value="Formyl_trans_C_sf"/>
</dbReference>
<dbReference type="HOGENOM" id="CLU_033347_1_1_0"/>
<feature type="domain" description="Formyl transferase C-terminal" evidence="10">
    <location>
        <begin position="219"/>
        <end position="313"/>
    </location>
</feature>
<dbReference type="SUPFAM" id="SSF50486">
    <property type="entry name" value="FMT C-terminal domain-like"/>
    <property type="match status" value="1"/>
</dbReference>
<dbReference type="InterPro" id="IPR041711">
    <property type="entry name" value="Met-tRNA-FMT_N"/>
</dbReference>
<evidence type="ECO:0000256" key="1">
    <source>
        <dbReference type="ARBA" id="ARBA00002606"/>
    </source>
</evidence>
<keyword evidence="5 8" id="KW-0808">Transferase</keyword>
<evidence type="ECO:0000259" key="10">
    <source>
        <dbReference type="Pfam" id="PF02911"/>
    </source>
</evidence>
<comment type="function">
    <text evidence="1 8">Attaches a formyl group to the free amino group of methionyl-tRNA(fMet). The formyl group appears to play a dual role in the initiator identity of N-formylmethionyl-tRNA by promoting its recognition by IF2 and preventing the misappropriation of this tRNA by the elongation apparatus.</text>
</comment>
<evidence type="ECO:0000256" key="7">
    <source>
        <dbReference type="ARBA" id="ARBA00048558"/>
    </source>
</evidence>
<dbReference type="FunFam" id="3.40.50.12230:FF:000001">
    <property type="entry name" value="Methionyl-tRNA formyltransferase"/>
    <property type="match status" value="1"/>
</dbReference>
<evidence type="ECO:0000256" key="6">
    <source>
        <dbReference type="ARBA" id="ARBA00022917"/>
    </source>
</evidence>
<dbReference type="InterPro" id="IPR044135">
    <property type="entry name" value="Met-tRNA-FMT_C"/>
</dbReference>
<evidence type="ECO:0000256" key="3">
    <source>
        <dbReference type="ARBA" id="ARBA00012261"/>
    </source>
</evidence>
<dbReference type="AlphaFoldDB" id="I0I176"/>
<dbReference type="HAMAP" id="MF_00182">
    <property type="entry name" value="Formyl_trans"/>
    <property type="match status" value="1"/>
</dbReference>
<evidence type="ECO:0000256" key="8">
    <source>
        <dbReference type="HAMAP-Rule" id="MF_00182"/>
    </source>
</evidence>
<dbReference type="EMBL" id="AP012337">
    <property type="protein sequence ID" value="BAL99013.1"/>
    <property type="molecule type" value="Genomic_DNA"/>
</dbReference>
<evidence type="ECO:0000256" key="4">
    <source>
        <dbReference type="ARBA" id="ARBA00016014"/>
    </source>
</evidence>
<dbReference type="CDD" id="cd08704">
    <property type="entry name" value="Met_tRNA_FMT_C"/>
    <property type="match status" value="1"/>
</dbReference>
<dbReference type="NCBIfam" id="TIGR00460">
    <property type="entry name" value="fmt"/>
    <property type="match status" value="1"/>
</dbReference>
<keyword evidence="12" id="KW-1185">Reference proteome</keyword>
<dbReference type="Pfam" id="PF00551">
    <property type="entry name" value="Formyl_trans_N"/>
    <property type="match status" value="1"/>
</dbReference>
<evidence type="ECO:0000256" key="2">
    <source>
        <dbReference type="ARBA" id="ARBA00010699"/>
    </source>
</evidence>
<dbReference type="InterPro" id="IPR002376">
    <property type="entry name" value="Formyl_transf_N"/>
</dbReference>
<dbReference type="GO" id="GO:0005829">
    <property type="term" value="C:cytosol"/>
    <property type="evidence" value="ECO:0007669"/>
    <property type="project" value="TreeGrafter"/>
</dbReference>
<dbReference type="Gene3D" id="3.40.50.170">
    <property type="entry name" value="Formyl transferase, N-terminal domain"/>
    <property type="match status" value="1"/>
</dbReference>
<name>I0I176_CALAS</name>
<dbReference type="STRING" id="926550.CLDAP_09740"/>
<evidence type="ECO:0000313" key="12">
    <source>
        <dbReference type="Proteomes" id="UP000007880"/>
    </source>
</evidence>
<dbReference type="PATRIC" id="fig|926550.5.peg.1026"/>
<dbReference type="InterPro" id="IPR005794">
    <property type="entry name" value="Fmt"/>
</dbReference>
<dbReference type="InterPro" id="IPR036477">
    <property type="entry name" value="Formyl_transf_N_sf"/>
</dbReference>
<dbReference type="eggNOG" id="COG0223">
    <property type="taxonomic scope" value="Bacteria"/>
</dbReference>
<keyword evidence="6 8" id="KW-0648">Protein biosynthesis</keyword>
<comment type="similarity">
    <text evidence="2 8">Belongs to the Fmt family.</text>
</comment>
<evidence type="ECO:0000256" key="5">
    <source>
        <dbReference type="ARBA" id="ARBA00022679"/>
    </source>
</evidence>
<proteinExistence type="inferred from homology"/>
<feature type="domain" description="Formyl transferase N-terminal" evidence="9">
    <location>
        <begin position="11"/>
        <end position="194"/>
    </location>
</feature>
<dbReference type="InterPro" id="IPR005793">
    <property type="entry name" value="Formyl_trans_C"/>
</dbReference>
<dbReference type="PANTHER" id="PTHR11138:SF5">
    <property type="entry name" value="METHIONYL-TRNA FORMYLTRANSFERASE, MITOCHONDRIAL"/>
    <property type="match status" value="1"/>
</dbReference>
<accession>I0I176</accession>
<dbReference type="CDD" id="cd08646">
    <property type="entry name" value="FMT_core_Met-tRNA-FMT_N"/>
    <property type="match status" value="1"/>
</dbReference>
<protein>
    <recommendedName>
        <fullName evidence="4 8">Methionyl-tRNA formyltransferase</fullName>
        <ecNumber evidence="3 8">2.1.2.9</ecNumber>
    </recommendedName>
</protein>
<dbReference type="Proteomes" id="UP000007880">
    <property type="component" value="Chromosome"/>
</dbReference>
<evidence type="ECO:0000259" key="9">
    <source>
        <dbReference type="Pfam" id="PF00551"/>
    </source>
</evidence>
<dbReference type="SUPFAM" id="SSF53328">
    <property type="entry name" value="Formyltransferase"/>
    <property type="match status" value="1"/>
</dbReference>
<gene>
    <name evidence="8 11" type="primary">fmt</name>
    <name evidence="11" type="ordered locus">CLDAP_09740</name>
</gene>
<dbReference type="InterPro" id="IPR011034">
    <property type="entry name" value="Formyl_transferase-like_C_sf"/>
</dbReference>
<feature type="binding site" evidence="8">
    <location>
        <begin position="123"/>
        <end position="126"/>
    </location>
    <ligand>
        <name>(6S)-5,6,7,8-tetrahydrofolate</name>
        <dbReference type="ChEBI" id="CHEBI:57453"/>
    </ligand>
</feature>
<dbReference type="EC" id="2.1.2.9" evidence="3 8"/>
<organism evidence="11 12">
    <name type="scientific">Caldilinea aerophila (strain DSM 14535 / JCM 11387 / NBRC 104270 / STL-6-O1)</name>
    <dbReference type="NCBI Taxonomy" id="926550"/>
    <lineage>
        <taxon>Bacteria</taxon>
        <taxon>Bacillati</taxon>
        <taxon>Chloroflexota</taxon>
        <taxon>Caldilineae</taxon>
        <taxon>Caldilineales</taxon>
        <taxon>Caldilineaceae</taxon>
        <taxon>Caldilinea</taxon>
    </lineage>
</organism>
<reference evidence="11 12" key="1">
    <citation type="submission" date="2012-02" db="EMBL/GenBank/DDBJ databases">
        <title>Complete genome sequence of Caldilinea aerophila DSM 14535 (= NBRC 102666).</title>
        <authorList>
            <person name="Oguchi A."/>
            <person name="Hosoyama A."/>
            <person name="Sekine M."/>
            <person name="Fukai R."/>
            <person name="Kato Y."/>
            <person name="Nakamura S."/>
            <person name="Hanada S."/>
            <person name="Yamazaki S."/>
            <person name="Fujita N."/>
        </authorList>
    </citation>
    <scope>NUCLEOTIDE SEQUENCE [LARGE SCALE GENOMIC DNA]</scope>
    <source>
        <strain evidence="12">DSM 14535 / JCM 11387 / NBRC 104270 / STL-6-O1</strain>
    </source>
</reference>
<dbReference type="Gene3D" id="3.10.25.10">
    <property type="entry name" value="Formyl transferase, C-terminal domain"/>
    <property type="match status" value="1"/>
</dbReference>
<sequence length="330" mass="35351">MFVMMLNARARIIFMGTPEFATPSLRALVEAAPRTGWQVVAVATQPDRPAGRGRQMVSSPVKQMAMTFDLPVLQPTSLRKDPSAVETLRSLAPDLVVVAAYGLILPASVLEIPTFGCVNVHASLLPAYRGASPIAAAILDGLTQTGVTIMLMDEGLDTGPALRQATQPIYPDDTSVTLSERLAQQGAELLVETLTDWLQGSVAPIDQALLPGEPSSCQQIKKEDGLIDWNKPAAYIERMTRAYTPWPTAYTYWKGEPFKILSAAVLEGESSPGRVERTPEGPAVGTGKGRLLLRTVQPAGKRPMEARSFLNGAPDFIGATLPSGLETSSN</sequence>
<dbReference type="InterPro" id="IPR001555">
    <property type="entry name" value="GART_AS"/>
</dbReference>
<evidence type="ECO:0000313" key="11">
    <source>
        <dbReference type="EMBL" id="BAL99013.1"/>
    </source>
</evidence>
<dbReference type="Pfam" id="PF02911">
    <property type="entry name" value="Formyl_trans_C"/>
    <property type="match status" value="1"/>
</dbReference>